<sequence>MQEMLTDADTFSATFPLNLDVNVKAGLLAATFLIDFLYFEDE</sequence>
<evidence type="ECO:0000313" key="3">
    <source>
        <dbReference type="EMBL" id="KHJ80049.1"/>
    </source>
</evidence>
<gene>
    <name evidence="3" type="ORF">OESDEN_20286</name>
</gene>
<dbReference type="PANTHER" id="PTHR23248">
    <property type="entry name" value="PHOSPHOLIPID SCRAMBLASE-RELATED"/>
    <property type="match status" value="1"/>
</dbReference>
<dbReference type="EMBL" id="KN602111">
    <property type="protein sequence ID" value="KHJ80049.1"/>
    <property type="molecule type" value="Genomic_DNA"/>
</dbReference>
<keyword evidence="2" id="KW-0106">Calcium</keyword>
<organism evidence="3 4">
    <name type="scientific">Oesophagostomum dentatum</name>
    <name type="common">Nodular worm</name>
    <dbReference type="NCBI Taxonomy" id="61180"/>
    <lineage>
        <taxon>Eukaryota</taxon>
        <taxon>Metazoa</taxon>
        <taxon>Ecdysozoa</taxon>
        <taxon>Nematoda</taxon>
        <taxon>Chromadorea</taxon>
        <taxon>Rhabditida</taxon>
        <taxon>Rhabditina</taxon>
        <taxon>Rhabditomorpha</taxon>
        <taxon>Strongyloidea</taxon>
        <taxon>Strongylidae</taxon>
        <taxon>Oesophagostomum</taxon>
    </lineage>
</organism>
<comment type="function">
    <text evidence="2">May mediate accelerated ATP-independent bidirectional transbilayer migration of phospholipids upon binding calcium ions that results in a loss of phospholipid asymmetry in the plasma membrane.</text>
</comment>
<name>A0A0B1S549_OESDE</name>
<comment type="similarity">
    <text evidence="1 2">Belongs to the phospholipid scramblase family.</text>
</comment>
<evidence type="ECO:0000313" key="4">
    <source>
        <dbReference type="Proteomes" id="UP000053660"/>
    </source>
</evidence>
<keyword evidence="2" id="KW-0449">Lipoprotein</keyword>
<keyword evidence="4" id="KW-1185">Reference proteome</keyword>
<proteinExistence type="inferred from homology"/>
<comment type="cofactor">
    <cofactor evidence="2">
        <name>Ca(2+)</name>
        <dbReference type="ChEBI" id="CHEBI:29108"/>
    </cofactor>
</comment>
<reference evidence="3 4" key="1">
    <citation type="submission" date="2014-03" db="EMBL/GenBank/DDBJ databases">
        <title>Draft genome of the hookworm Oesophagostomum dentatum.</title>
        <authorList>
            <person name="Mitreva M."/>
        </authorList>
    </citation>
    <scope>NUCLEOTIDE SEQUENCE [LARGE SCALE GENOMIC DNA]</scope>
    <source>
        <strain evidence="3 4">OD-Hann</strain>
    </source>
</reference>
<evidence type="ECO:0000256" key="1">
    <source>
        <dbReference type="ARBA" id="ARBA00005350"/>
    </source>
</evidence>
<dbReference type="OrthoDB" id="10041953at2759"/>
<accession>A0A0B1S549</accession>
<dbReference type="PANTHER" id="PTHR23248:SF63">
    <property type="entry name" value="PHOSPHOLIPID SCRAMBLASE"/>
    <property type="match status" value="1"/>
</dbReference>
<evidence type="ECO:0000256" key="2">
    <source>
        <dbReference type="RuleBase" id="RU363116"/>
    </source>
</evidence>
<dbReference type="AlphaFoldDB" id="A0A0B1S549"/>
<keyword evidence="2" id="KW-0564">Palmitate</keyword>
<dbReference type="InterPro" id="IPR005552">
    <property type="entry name" value="Scramblase"/>
</dbReference>
<dbReference type="Proteomes" id="UP000053660">
    <property type="component" value="Unassembled WGS sequence"/>
</dbReference>
<protein>
    <recommendedName>
        <fullName evidence="2">Phospholipid scramblase</fullName>
    </recommendedName>
</protein>
<dbReference type="GO" id="GO:0005886">
    <property type="term" value="C:plasma membrane"/>
    <property type="evidence" value="ECO:0007669"/>
    <property type="project" value="TreeGrafter"/>
</dbReference>
<dbReference type="GO" id="GO:0017128">
    <property type="term" value="F:phospholipid scramblase activity"/>
    <property type="evidence" value="ECO:0007669"/>
    <property type="project" value="InterPro"/>
</dbReference>
<dbReference type="Pfam" id="PF03803">
    <property type="entry name" value="Scramblase"/>
    <property type="match status" value="1"/>
</dbReference>